<evidence type="ECO:0000256" key="8">
    <source>
        <dbReference type="ARBA" id="ARBA00032707"/>
    </source>
</evidence>
<keyword evidence="4 10" id="KW-0812">Transmembrane</keyword>
<dbReference type="InterPro" id="IPR036938">
    <property type="entry name" value="PAP2/HPO_sf"/>
</dbReference>
<dbReference type="GO" id="GO:0050380">
    <property type="term" value="F:undecaprenyl-diphosphatase activity"/>
    <property type="evidence" value="ECO:0007669"/>
    <property type="project" value="UniProtKB-EC"/>
</dbReference>
<organism evidence="12 13">
    <name type="scientific">Methylomarinovum caldicuralii</name>
    <dbReference type="NCBI Taxonomy" id="438856"/>
    <lineage>
        <taxon>Bacteria</taxon>
        <taxon>Pseudomonadati</taxon>
        <taxon>Pseudomonadota</taxon>
        <taxon>Gammaproteobacteria</taxon>
        <taxon>Methylococcales</taxon>
        <taxon>Methylothermaceae</taxon>
        <taxon>Methylomarinovum</taxon>
    </lineage>
</organism>
<reference evidence="13" key="1">
    <citation type="journal article" date="2024" name="Int. J. Syst. Evol. Microbiol.">
        <title>Methylomarinovum tepidoasis sp. nov., a moderately thermophilic methanotroph of the family Methylothermaceae isolated from a deep-sea hydrothermal field.</title>
        <authorList>
            <person name="Hirayama H."/>
            <person name="Takaki Y."/>
            <person name="Abe M."/>
            <person name="Miyazaki M."/>
            <person name="Uematsu K."/>
            <person name="Matsui Y."/>
            <person name="Takai K."/>
        </authorList>
    </citation>
    <scope>NUCLEOTIDE SEQUENCE [LARGE SCALE GENOMIC DNA]</scope>
    <source>
        <strain evidence="13">IT-9</strain>
    </source>
</reference>
<dbReference type="Gene3D" id="1.20.144.10">
    <property type="entry name" value="Phosphatidic acid phosphatase type 2/haloperoxidase"/>
    <property type="match status" value="1"/>
</dbReference>
<evidence type="ECO:0000256" key="7">
    <source>
        <dbReference type="ARBA" id="ARBA00023136"/>
    </source>
</evidence>
<accession>A0AAU9C0P5</accession>
<comment type="subcellular location">
    <subcellularLocation>
        <location evidence="1">Cell membrane</location>
        <topology evidence="1">Multi-pass membrane protein</topology>
    </subcellularLocation>
</comment>
<proteinExistence type="predicted"/>
<protein>
    <recommendedName>
        <fullName evidence="2">undecaprenyl-diphosphate phosphatase</fullName>
        <ecNumber evidence="2">3.6.1.27</ecNumber>
    </recommendedName>
    <alternativeName>
        <fullName evidence="8">Undecaprenyl pyrophosphate phosphatase</fullName>
    </alternativeName>
</protein>
<evidence type="ECO:0000313" key="12">
    <source>
        <dbReference type="EMBL" id="BCX80619.1"/>
    </source>
</evidence>
<gene>
    <name evidence="12" type="ORF">MIT9_P0193</name>
</gene>
<dbReference type="PRINTS" id="PR00483">
    <property type="entry name" value="BACPHPHTASE"/>
</dbReference>
<dbReference type="GO" id="GO:0030288">
    <property type="term" value="C:outer membrane-bounded periplasmic space"/>
    <property type="evidence" value="ECO:0007669"/>
    <property type="project" value="InterPro"/>
</dbReference>
<dbReference type="SMART" id="SM00014">
    <property type="entry name" value="acidPPc"/>
    <property type="match status" value="1"/>
</dbReference>
<dbReference type="EC" id="3.6.1.27" evidence="2"/>
<dbReference type="GO" id="GO:0005886">
    <property type="term" value="C:plasma membrane"/>
    <property type="evidence" value="ECO:0007669"/>
    <property type="project" value="UniProtKB-SubCell"/>
</dbReference>
<feature type="transmembrane region" description="Helical" evidence="10">
    <location>
        <begin position="114"/>
        <end position="139"/>
    </location>
</feature>
<evidence type="ECO:0000259" key="11">
    <source>
        <dbReference type="SMART" id="SM00014"/>
    </source>
</evidence>
<dbReference type="InterPro" id="IPR000326">
    <property type="entry name" value="PAP2/HPO"/>
</dbReference>
<evidence type="ECO:0000256" key="2">
    <source>
        <dbReference type="ARBA" id="ARBA00012374"/>
    </source>
</evidence>
<keyword evidence="7 10" id="KW-0472">Membrane</keyword>
<evidence type="ECO:0000256" key="5">
    <source>
        <dbReference type="ARBA" id="ARBA00022801"/>
    </source>
</evidence>
<keyword evidence="6 10" id="KW-1133">Transmembrane helix</keyword>
<dbReference type="GO" id="GO:0003993">
    <property type="term" value="F:acid phosphatase activity"/>
    <property type="evidence" value="ECO:0007669"/>
    <property type="project" value="InterPro"/>
</dbReference>
<dbReference type="PANTHER" id="PTHR14969">
    <property type="entry name" value="SPHINGOSINE-1-PHOSPHATE PHOSPHOHYDROLASE"/>
    <property type="match status" value="1"/>
</dbReference>
<dbReference type="SUPFAM" id="SSF48317">
    <property type="entry name" value="Acid phosphatase/Vanadium-dependent haloperoxidase"/>
    <property type="match status" value="1"/>
</dbReference>
<dbReference type="AlphaFoldDB" id="A0AAU9C0P5"/>
<evidence type="ECO:0000313" key="13">
    <source>
        <dbReference type="Proteomes" id="UP001321825"/>
    </source>
</evidence>
<evidence type="ECO:0000256" key="1">
    <source>
        <dbReference type="ARBA" id="ARBA00004651"/>
    </source>
</evidence>
<name>A0AAU9C0P5_9GAMM</name>
<evidence type="ECO:0000256" key="9">
    <source>
        <dbReference type="ARBA" id="ARBA00047594"/>
    </source>
</evidence>
<dbReference type="KEGG" id="mcau:MIT9_P0193"/>
<evidence type="ECO:0000256" key="3">
    <source>
        <dbReference type="ARBA" id="ARBA00022475"/>
    </source>
</evidence>
<evidence type="ECO:0000256" key="4">
    <source>
        <dbReference type="ARBA" id="ARBA00022692"/>
    </source>
</evidence>
<dbReference type="CDD" id="cd01610">
    <property type="entry name" value="PAP2_like"/>
    <property type="match status" value="1"/>
</dbReference>
<keyword evidence="13" id="KW-1185">Reference proteome</keyword>
<dbReference type="Proteomes" id="UP001321825">
    <property type="component" value="Chromosome"/>
</dbReference>
<evidence type="ECO:0000256" key="10">
    <source>
        <dbReference type="SAM" id="Phobius"/>
    </source>
</evidence>
<sequence>MRLLQSLQSYDEALFLWFLKRRSYQLLVTASRWISRSGDGGWYILLGCWLWWVDGARGEWFLTAGIATFALERPLYFLLKNSLKRGRPQTRLAGFRSHIVPSDEFSFPSGHTSAAFATAILLAWFYPVVSPAVFLWAVLVGLSRIFLGVHYPADIAAGALMGSLCALATLGWMGG</sequence>
<dbReference type="RefSeq" id="WP_317705587.1">
    <property type="nucleotide sequence ID" value="NZ_AP024714.1"/>
</dbReference>
<keyword evidence="3" id="KW-1003">Cell membrane</keyword>
<feature type="domain" description="Phosphatidic acid phosphatase type 2/haloperoxidase" evidence="11">
    <location>
        <begin position="64"/>
        <end position="170"/>
    </location>
</feature>
<dbReference type="Pfam" id="PF01569">
    <property type="entry name" value="PAP2"/>
    <property type="match status" value="1"/>
</dbReference>
<dbReference type="InterPro" id="IPR001011">
    <property type="entry name" value="Acid_Pase_classA_bac"/>
</dbReference>
<comment type="catalytic activity">
    <reaction evidence="9">
        <text>di-trans,octa-cis-undecaprenyl diphosphate + H2O = di-trans,octa-cis-undecaprenyl phosphate + phosphate + H(+)</text>
        <dbReference type="Rhea" id="RHEA:28094"/>
        <dbReference type="ChEBI" id="CHEBI:15377"/>
        <dbReference type="ChEBI" id="CHEBI:15378"/>
        <dbReference type="ChEBI" id="CHEBI:43474"/>
        <dbReference type="ChEBI" id="CHEBI:58405"/>
        <dbReference type="ChEBI" id="CHEBI:60392"/>
        <dbReference type="EC" id="3.6.1.27"/>
    </reaction>
</comment>
<keyword evidence="5 12" id="KW-0378">Hydrolase</keyword>
<feature type="transmembrane region" description="Helical" evidence="10">
    <location>
        <begin position="151"/>
        <end position="173"/>
    </location>
</feature>
<dbReference type="EMBL" id="AP024714">
    <property type="protein sequence ID" value="BCX80619.1"/>
    <property type="molecule type" value="Genomic_DNA"/>
</dbReference>
<evidence type="ECO:0000256" key="6">
    <source>
        <dbReference type="ARBA" id="ARBA00022989"/>
    </source>
</evidence>
<dbReference type="PANTHER" id="PTHR14969:SF62">
    <property type="entry name" value="DECAPRENYLPHOSPHORYL-5-PHOSPHORIBOSE PHOSPHATASE RV3807C-RELATED"/>
    <property type="match status" value="1"/>
</dbReference>